<accession>A0A0E9TSJ0</accession>
<proteinExistence type="predicted"/>
<organism evidence="1">
    <name type="scientific">Anguilla anguilla</name>
    <name type="common">European freshwater eel</name>
    <name type="synonym">Muraena anguilla</name>
    <dbReference type="NCBI Taxonomy" id="7936"/>
    <lineage>
        <taxon>Eukaryota</taxon>
        <taxon>Metazoa</taxon>
        <taxon>Chordata</taxon>
        <taxon>Craniata</taxon>
        <taxon>Vertebrata</taxon>
        <taxon>Euteleostomi</taxon>
        <taxon>Actinopterygii</taxon>
        <taxon>Neopterygii</taxon>
        <taxon>Teleostei</taxon>
        <taxon>Anguilliformes</taxon>
        <taxon>Anguillidae</taxon>
        <taxon>Anguilla</taxon>
    </lineage>
</organism>
<protein>
    <submittedName>
        <fullName evidence="1">Uncharacterized protein</fullName>
    </submittedName>
</protein>
<name>A0A0E9TSJ0_ANGAN</name>
<dbReference type="EMBL" id="GBXM01052732">
    <property type="protein sequence ID" value="JAH55845.1"/>
    <property type="molecule type" value="Transcribed_RNA"/>
</dbReference>
<evidence type="ECO:0000313" key="1">
    <source>
        <dbReference type="EMBL" id="JAH55845.1"/>
    </source>
</evidence>
<reference evidence="1" key="2">
    <citation type="journal article" date="2015" name="Fish Shellfish Immunol.">
        <title>Early steps in the European eel (Anguilla anguilla)-Vibrio vulnificus interaction in the gills: Role of the RtxA13 toxin.</title>
        <authorList>
            <person name="Callol A."/>
            <person name="Pajuelo D."/>
            <person name="Ebbesson L."/>
            <person name="Teles M."/>
            <person name="MacKenzie S."/>
            <person name="Amaro C."/>
        </authorList>
    </citation>
    <scope>NUCLEOTIDE SEQUENCE</scope>
</reference>
<sequence length="32" mass="3713">MRTSVTLLPVLFLLWPCHVSFSVRGFSKFTNE</sequence>
<dbReference type="AlphaFoldDB" id="A0A0E9TSJ0"/>
<reference evidence="1" key="1">
    <citation type="submission" date="2014-11" db="EMBL/GenBank/DDBJ databases">
        <authorList>
            <person name="Amaro Gonzalez C."/>
        </authorList>
    </citation>
    <scope>NUCLEOTIDE SEQUENCE</scope>
</reference>